<proteinExistence type="predicted"/>
<dbReference type="InterPro" id="IPR025676">
    <property type="entry name" value="Clr5_dom"/>
</dbReference>
<accession>A0ABR2HQ08</accession>
<gene>
    <name evidence="3" type="ORF">PGQ11_013639</name>
</gene>
<organism evidence="3 4">
    <name type="scientific">Apiospora arundinis</name>
    <dbReference type="NCBI Taxonomy" id="335852"/>
    <lineage>
        <taxon>Eukaryota</taxon>
        <taxon>Fungi</taxon>
        <taxon>Dikarya</taxon>
        <taxon>Ascomycota</taxon>
        <taxon>Pezizomycotina</taxon>
        <taxon>Sordariomycetes</taxon>
        <taxon>Xylariomycetidae</taxon>
        <taxon>Amphisphaeriales</taxon>
        <taxon>Apiosporaceae</taxon>
        <taxon>Apiospora</taxon>
    </lineage>
</organism>
<feature type="region of interest" description="Disordered" evidence="1">
    <location>
        <begin position="183"/>
        <end position="209"/>
    </location>
</feature>
<feature type="domain" description="Clr5" evidence="2">
    <location>
        <begin position="23"/>
        <end position="73"/>
    </location>
</feature>
<evidence type="ECO:0000259" key="2">
    <source>
        <dbReference type="Pfam" id="PF14420"/>
    </source>
</evidence>
<dbReference type="EMBL" id="JAPCWZ010000009">
    <property type="protein sequence ID" value="KAK8851160.1"/>
    <property type="molecule type" value="Genomic_DNA"/>
</dbReference>
<protein>
    <recommendedName>
        <fullName evidence="2">Clr5 domain-containing protein</fullName>
    </recommendedName>
</protein>
<comment type="caution">
    <text evidence="3">The sequence shown here is derived from an EMBL/GenBank/DDBJ whole genome shotgun (WGS) entry which is preliminary data.</text>
</comment>
<evidence type="ECO:0000313" key="3">
    <source>
        <dbReference type="EMBL" id="KAK8851160.1"/>
    </source>
</evidence>
<dbReference type="Pfam" id="PF14420">
    <property type="entry name" value="Clr5"/>
    <property type="match status" value="1"/>
</dbReference>
<sequence>MSKPISFPLKWVGTKQKRAPRISDEHWTSRKARLQELYSTLTLAQLMDVVVDKDFNPTPKQFDYQFRKWGWEKYGRDSGLSGAVEGHLPTVLEGEVATPANFSRKRTQSSLSIENCGTSFTSSPDNLSSKKFKVDNEGTALQYQGLEFPPVPSASNSDRSANHICYLNNKEGDSDADIIPHSTPSSADFSIRTGGKTPAILSTTDATSTETEASSDIETHASAEFDDFHALLSLESIQSFEVDDFISAPSTDNQTSGTISEDIVYQRHLFKAVNLVRAARSFSPRMLTSLLGRVNQRHLFSAADYLDAVWNKKRAFDVYRVLLNLEQANNENIGKWQILSPIALSCARAAEAPWQRDIVKEVLLRRMTASSDHDISRSEGMLARMLLGQMFVLDQQYTPAKDHFESIQKPIAGCDSTDSSFDILAYLYHKGLGSGMTLQPGEQNCKGRSIKDQVRSVNHRDFVRFALNSRYSTLSPLLFGKIASDGPYPSTAVSQYVRSCINWCSMSIDCIVPGASSFAAWLYEESSLPRTSRWGETLALYNYLHRKWRREWHGDSQESTVRWSWMDNTRETLGISAAELLVACCDMVTHINTPRPADSSDPILRINLNKIQSGSDEDVVTIFLRNLYLRAVPFIWATGSTVIGSAATRESKYELTIASSLGSSNLSCRMMKDAAESLVNRRFTVAGSDASFNSRRETVASFAESIDTMSDMMRDSLRISDTRERIVAFEFNTSE</sequence>
<evidence type="ECO:0000256" key="1">
    <source>
        <dbReference type="SAM" id="MobiDB-lite"/>
    </source>
</evidence>
<name>A0ABR2HQ08_9PEZI</name>
<evidence type="ECO:0000313" key="4">
    <source>
        <dbReference type="Proteomes" id="UP001390339"/>
    </source>
</evidence>
<keyword evidence="4" id="KW-1185">Reference proteome</keyword>
<reference evidence="3 4" key="1">
    <citation type="journal article" date="2024" name="IMA Fungus">
        <title>Apiospora arundinis, a panoply of carbohydrate-active enzymes and secondary metabolites.</title>
        <authorList>
            <person name="Sorensen T."/>
            <person name="Petersen C."/>
            <person name="Muurmann A.T."/>
            <person name="Christiansen J.V."/>
            <person name="Brundto M.L."/>
            <person name="Overgaard C.K."/>
            <person name="Boysen A.T."/>
            <person name="Wollenberg R.D."/>
            <person name="Larsen T.O."/>
            <person name="Sorensen J.L."/>
            <person name="Nielsen K.L."/>
            <person name="Sondergaard T.E."/>
        </authorList>
    </citation>
    <scope>NUCLEOTIDE SEQUENCE [LARGE SCALE GENOMIC DNA]</scope>
    <source>
        <strain evidence="3 4">AAU 773</strain>
    </source>
</reference>
<dbReference type="Proteomes" id="UP001390339">
    <property type="component" value="Unassembled WGS sequence"/>
</dbReference>